<accession>A0A8J4GE67</accession>
<dbReference type="GO" id="GO:0005664">
    <property type="term" value="C:nuclear origin of replication recognition complex"/>
    <property type="evidence" value="ECO:0007669"/>
    <property type="project" value="TreeGrafter"/>
</dbReference>
<feature type="domain" description="Orc1-like AAA ATPase" evidence="5">
    <location>
        <begin position="18"/>
        <end position="151"/>
    </location>
</feature>
<dbReference type="InterPro" id="IPR020796">
    <property type="entry name" value="ORC5"/>
</dbReference>
<dbReference type="Proteomes" id="UP000747110">
    <property type="component" value="Unassembled WGS sequence"/>
</dbReference>
<dbReference type="PANTHER" id="PTHR12705">
    <property type="entry name" value="ORIGIN RECOGNITION COMPLEX SUBUNIT 5"/>
    <property type="match status" value="1"/>
</dbReference>
<dbReference type="InterPro" id="IPR047088">
    <property type="entry name" value="ORC5_C"/>
</dbReference>
<proteinExistence type="inferred from homology"/>
<dbReference type="OrthoDB" id="1732493at2759"/>
<feature type="compositionally biased region" description="Basic and acidic residues" evidence="4">
    <location>
        <begin position="392"/>
        <end position="403"/>
    </location>
</feature>
<keyword evidence="2" id="KW-0547">Nucleotide-binding</keyword>
<keyword evidence="3" id="KW-0067">ATP-binding</keyword>
<evidence type="ECO:0008006" key="11">
    <source>
        <dbReference type="Google" id="ProtNLM"/>
    </source>
</evidence>
<dbReference type="EMBL" id="BNCQ01000018">
    <property type="protein sequence ID" value="GIM05323.1"/>
    <property type="molecule type" value="Genomic_DNA"/>
</dbReference>
<dbReference type="GO" id="GO:0006270">
    <property type="term" value="P:DNA replication initiation"/>
    <property type="evidence" value="ECO:0007669"/>
    <property type="project" value="TreeGrafter"/>
</dbReference>
<gene>
    <name evidence="7" type="ORF">Vretifemale_13576</name>
    <name evidence="8" type="ORF">Vretimale_9790</name>
</gene>
<sequence>MVGSAISSLESLRSVTSRWPGRESQITALHSWLSGRVSSHIIVHGPPGTGKTGIVRDCLQTWERCFAYLTLPQEYKLRQVFNSLLSQLWEFTGLKRKREGGFGATAGADSWNDFAEQIAVVCPPSAERCSVLVLDNMEWHAHKNLLPQLLAAIKWHGASVMVVTITTTAPQDVRFGQGIGQGLPLMRCLYFPAYDREQLCTALTVNLPTSCGAGGAGKSTAPSPDLYGNFLNAYVVSPFSPLTRSAADLAAVASWLWPIYSQPLNDGKVRHDAPVEIQVRQLDVPMKQHDAVRKLLEVYRPGMRSPPPGLLPASASAPFASGVGSPGGADGGAAGSGALVQNLSKAAKLLLLAAFVASRNKPTLDKELFEFRKRPTARRRAGAGRAGEAAQEGDRQAEAAKEARLKGPHAFPLNRLISIFHRLWASVPPLEDDLYGNLYGSDGSGGGDGAGVLDVDLATGFAGGRAGREAVWSQSTAVLSTVTGLQGMGLLAKSGGSDDPLDQPRYTCSIDEPSALRIAGDVNLQLQNYLMYDK</sequence>
<evidence type="ECO:0000313" key="8">
    <source>
        <dbReference type="EMBL" id="GIM05323.1"/>
    </source>
</evidence>
<evidence type="ECO:0000259" key="6">
    <source>
        <dbReference type="Pfam" id="PF14630"/>
    </source>
</evidence>
<dbReference type="PANTHER" id="PTHR12705:SF0">
    <property type="entry name" value="ORIGIN RECOGNITION COMPLEX SUBUNIT 5"/>
    <property type="match status" value="1"/>
</dbReference>
<feature type="domain" description="Origin recognition complex subunit 5 C-terminal" evidence="6">
    <location>
        <begin position="343"/>
        <end position="530"/>
    </location>
</feature>
<dbReference type="InterPro" id="IPR041664">
    <property type="entry name" value="AAA_16"/>
</dbReference>
<dbReference type="SUPFAM" id="SSF52540">
    <property type="entry name" value="P-loop containing nucleoside triphosphate hydrolases"/>
    <property type="match status" value="1"/>
</dbReference>
<evidence type="ECO:0000256" key="4">
    <source>
        <dbReference type="SAM" id="MobiDB-lite"/>
    </source>
</evidence>
<name>A0A8J4GE67_9CHLO</name>
<comment type="caution">
    <text evidence="8">The sequence shown here is derived from an EMBL/GenBank/DDBJ whole genome shotgun (WGS) entry which is preliminary data.</text>
</comment>
<evidence type="ECO:0000256" key="3">
    <source>
        <dbReference type="ARBA" id="ARBA00022840"/>
    </source>
</evidence>
<reference evidence="8" key="1">
    <citation type="journal article" date="2021" name="Proc. Natl. Acad. Sci. U.S.A.">
        <title>Three genomes in the algal genus Volvox reveal the fate of a haploid sex-determining region after a transition to homothallism.</title>
        <authorList>
            <person name="Yamamoto K."/>
            <person name="Hamaji T."/>
            <person name="Kawai-Toyooka H."/>
            <person name="Matsuzaki R."/>
            <person name="Takahashi F."/>
            <person name="Nishimura Y."/>
            <person name="Kawachi M."/>
            <person name="Noguchi H."/>
            <person name="Minakuchi Y."/>
            <person name="Umen J.G."/>
            <person name="Toyoda A."/>
            <person name="Nozaki H."/>
        </authorList>
    </citation>
    <scope>NUCLEOTIDE SEQUENCE</scope>
    <source>
        <strain evidence="8">NIES-3785</strain>
        <strain evidence="7">NIES-3786</strain>
    </source>
</reference>
<dbReference type="AlphaFoldDB" id="A0A8J4GE67"/>
<dbReference type="Pfam" id="PF14630">
    <property type="entry name" value="ORC5_C"/>
    <property type="match status" value="1"/>
</dbReference>
<evidence type="ECO:0000256" key="2">
    <source>
        <dbReference type="ARBA" id="ARBA00022741"/>
    </source>
</evidence>
<evidence type="ECO:0000313" key="10">
    <source>
        <dbReference type="Proteomes" id="UP000747110"/>
    </source>
</evidence>
<dbReference type="GO" id="GO:0003688">
    <property type="term" value="F:DNA replication origin binding"/>
    <property type="evidence" value="ECO:0007669"/>
    <property type="project" value="TreeGrafter"/>
</dbReference>
<evidence type="ECO:0000256" key="1">
    <source>
        <dbReference type="ARBA" id="ARBA00006269"/>
    </source>
</evidence>
<protein>
    <recommendedName>
        <fullName evidence="11">Orc1-like AAA ATPase domain-containing protein</fullName>
    </recommendedName>
</protein>
<dbReference type="Gene3D" id="3.40.50.300">
    <property type="entry name" value="P-loop containing nucleotide triphosphate hydrolases"/>
    <property type="match status" value="1"/>
</dbReference>
<dbReference type="Pfam" id="PF13191">
    <property type="entry name" value="AAA_16"/>
    <property type="match status" value="1"/>
</dbReference>
<organism evidence="8 9">
    <name type="scientific">Volvox reticuliferus</name>
    <dbReference type="NCBI Taxonomy" id="1737510"/>
    <lineage>
        <taxon>Eukaryota</taxon>
        <taxon>Viridiplantae</taxon>
        <taxon>Chlorophyta</taxon>
        <taxon>core chlorophytes</taxon>
        <taxon>Chlorophyceae</taxon>
        <taxon>CS clade</taxon>
        <taxon>Chlamydomonadales</taxon>
        <taxon>Volvocaceae</taxon>
        <taxon>Volvox</taxon>
    </lineage>
</organism>
<dbReference type="EMBL" id="BNCP01000031">
    <property type="protein sequence ID" value="GIL84949.1"/>
    <property type="molecule type" value="Genomic_DNA"/>
</dbReference>
<evidence type="ECO:0000313" key="9">
    <source>
        <dbReference type="Proteomes" id="UP000722791"/>
    </source>
</evidence>
<evidence type="ECO:0000259" key="5">
    <source>
        <dbReference type="Pfam" id="PF13191"/>
    </source>
</evidence>
<evidence type="ECO:0000313" key="7">
    <source>
        <dbReference type="EMBL" id="GIL84949.1"/>
    </source>
</evidence>
<dbReference type="Proteomes" id="UP000722791">
    <property type="component" value="Unassembled WGS sequence"/>
</dbReference>
<comment type="similarity">
    <text evidence="1">Belongs to the ORC5 family.</text>
</comment>
<keyword evidence="10" id="KW-1185">Reference proteome</keyword>
<dbReference type="InterPro" id="IPR027417">
    <property type="entry name" value="P-loop_NTPase"/>
</dbReference>
<feature type="region of interest" description="Disordered" evidence="4">
    <location>
        <begin position="376"/>
        <end position="403"/>
    </location>
</feature>